<organism evidence="2 3">
    <name type="scientific">Laedolimicola ammoniilytica</name>
    <dbReference type="NCBI Taxonomy" id="2981771"/>
    <lineage>
        <taxon>Bacteria</taxon>
        <taxon>Bacillati</taxon>
        <taxon>Bacillota</taxon>
        <taxon>Clostridia</taxon>
        <taxon>Lachnospirales</taxon>
        <taxon>Lachnospiraceae</taxon>
        <taxon>Laedolimicola</taxon>
    </lineage>
</organism>
<dbReference type="RefSeq" id="WP_262670714.1">
    <property type="nucleotide sequence ID" value="NZ_JAOQKC010000009.1"/>
</dbReference>
<dbReference type="PANTHER" id="PTHR10948">
    <property type="entry name" value="TRANSPOSASE"/>
    <property type="match status" value="1"/>
</dbReference>
<dbReference type="PROSITE" id="PS50994">
    <property type="entry name" value="INTEGRASE"/>
    <property type="match status" value="1"/>
</dbReference>
<gene>
    <name evidence="2" type="ORF">OCV63_07985</name>
</gene>
<dbReference type="EMBL" id="JAOQKC010000009">
    <property type="protein sequence ID" value="MCU6696836.1"/>
    <property type="molecule type" value="Genomic_DNA"/>
</dbReference>
<name>A0ABT2RWY5_9FIRM</name>
<dbReference type="Gene3D" id="3.30.420.10">
    <property type="entry name" value="Ribonuclease H-like superfamily/Ribonuclease H"/>
    <property type="match status" value="1"/>
</dbReference>
<evidence type="ECO:0000313" key="3">
    <source>
        <dbReference type="Proteomes" id="UP001652461"/>
    </source>
</evidence>
<dbReference type="InterPro" id="IPR012337">
    <property type="entry name" value="RNaseH-like_sf"/>
</dbReference>
<dbReference type="InterPro" id="IPR053392">
    <property type="entry name" value="Transposase_IS30-like"/>
</dbReference>
<comment type="caution">
    <text evidence="2">The sequence shown here is derived from an EMBL/GenBank/DDBJ whole genome shotgun (WGS) entry which is preliminary data.</text>
</comment>
<sequence>MRLYFQSPYVCNHCARQRTCNKNKAYYIAQYVDRSYHELLVSCRQGINQNAADIALLDDLISPLLAQGQSLAHIYAFHGHEIPCSRKTLYNYIEQGIFTARNMDLRRKVRYKCKPRKTGTRISLAAREFRIGRTYDDFQKFIQANPDVPVVEMDTVEGGRDNSNQVFLTLFFRNCSLMLIFVLQGKTQEQIIKVFDYLTEKLTIKVFRELFPVILTDNGTEFQFPERIECDKNGGIRTRVFYCNPNSSWQKGRIEKNHEYIRYVIPKGQSLDNYTQRDACILMNHINSEARDSLNGCTPFRLSKMLLNNRLHRLLCLQEIPADQVNLKPSLLKK</sequence>
<protein>
    <submittedName>
        <fullName evidence="2">IS30 family transposase</fullName>
    </submittedName>
</protein>
<dbReference type="PANTHER" id="PTHR10948:SF23">
    <property type="entry name" value="TRANSPOSASE INSI FOR INSERTION SEQUENCE ELEMENT IS30A-RELATED"/>
    <property type="match status" value="1"/>
</dbReference>
<dbReference type="NCBIfam" id="NF033563">
    <property type="entry name" value="transpos_IS30"/>
    <property type="match status" value="1"/>
</dbReference>
<dbReference type="SUPFAM" id="SSF53098">
    <property type="entry name" value="Ribonuclease H-like"/>
    <property type="match status" value="1"/>
</dbReference>
<dbReference type="InterPro" id="IPR001584">
    <property type="entry name" value="Integrase_cat-core"/>
</dbReference>
<proteinExistence type="predicted"/>
<evidence type="ECO:0000259" key="1">
    <source>
        <dbReference type="PROSITE" id="PS50994"/>
    </source>
</evidence>
<accession>A0ABT2RWY5</accession>
<reference evidence="2 3" key="1">
    <citation type="journal article" date="2021" name="ISME Commun">
        <title>Automated analysis of genomic sequences facilitates high-throughput and comprehensive description of bacteria.</title>
        <authorList>
            <person name="Hitch T.C.A."/>
        </authorList>
    </citation>
    <scope>NUCLEOTIDE SEQUENCE [LARGE SCALE GENOMIC DNA]</scope>
    <source>
        <strain evidence="2 3">Sanger_04</strain>
    </source>
</reference>
<dbReference type="InterPro" id="IPR036397">
    <property type="entry name" value="RNaseH_sf"/>
</dbReference>
<feature type="domain" description="Integrase catalytic" evidence="1">
    <location>
        <begin position="142"/>
        <end position="307"/>
    </location>
</feature>
<evidence type="ECO:0000313" key="2">
    <source>
        <dbReference type="EMBL" id="MCU6696836.1"/>
    </source>
</evidence>
<dbReference type="InterPro" id="IPR051917">
    <property type="entry name" value="Transposase-Integrase"/>
</dbReference>
<dbReference type="Proteomes" id="UP001652461">
    <property type="component" value="Unassembled WGS sequence"/>
</dbReference>
<keyword evidence="3" id="KW-1185">Reference proteome</keyword>